<accession>M7Y4Z3</accession>
<evidence type="ECO:0000313" key="2">
    <source>
        <dbReference type="Proteomes" id="UP000010953"/>
    </source>
</evidence>
<name>M7Y4Z3_9BACT</name>
<evidence type="ECO:0000313" key="1">
    <source>
        <dbReference type="EMBL" id="EMS32316.1"/>
    </source>
</evidence>
<dbReference type="Proteomes" id="UP000010953">
    <property type="component" value="Unassembled WGS sequence"/>
</dbReference>
<comment type="caution">
    <text evidence="1">The sequence shown here is derived from an EMBL/GenBank/DDBJ whole genome shotgun (WGS) entry which is preliminary data.</text>
</comment>
<dbReference type="InParanoid" id="M7Y4Z3"/>
<gene>
    <name evidence="1" type="ORF">C943_01579</name>
</gene>
<organism evidence="1 2">
    <name type="scientific">Mariniradius saccharolyticus AK6</name>
    <dbReference type="NCBI Taxonomy" id="1239962"/>
    <lineage>
        <taxon>Bacteria</taxon>
        <taxon>Pseudomonadati</taxon>
        <taxon>Bacteroidota</taxon>
        <taxon>Cytophagia</taxon>
        <taxon>Cytophagales</taxon>
        <taxon>Cyclobacteriaceae</taxon>
        <taxon>Mariniradius</taxon>
    </lineage>
</organism>
<dbReference type="EMBL" id="AMZY02000014">
    <property type="protein sequence ID" value="EMS32316.1"/>
    <property type="molecule type" value="Genomic_DNA"/>
</dbReference>
<protein>
    <submittedName>
        <fullName evidence="1">Uncharacterized protein</fullName>
    </submittedName>
</protein>
<keyword evidence="2" id="KW-1185">Reference proteome</keyword>
<sequence>MVGRRSGGYRQKVGVWAGKIELFLTELNISNRFNCAFFGGKMYVLAPGFNRFFSGTKTFGSLVWRLESCA</sequence>
<dbReference type="AlphaFoldDB" id="M7Y4Z3"/>
<dbReference type="STRING" id="1239962.C943_01579"/>
<proteinExistence type="predicted"/>
<reference evidence="1" key="1">
    <citation type="submission" date="2013-01" db="EMBL/GenBank/DDBJ databases">
        <title>Genome assembly of Mariniradius saccharolyticus AK6.</title>
        <authorList>
            <person name="Vaidya B."/>
            <person name="Khatri I."/>
            <person name="Tanuku N.R.S."/>
            <person name="Subramanian S."/>
            <person name="Pinnaka A."/>
        </authorList>
    </citation>
    <scope>NUCLEOTIDE SEQUENCE [LARGE SCALE GENOMIC DNA]</scope>
    <source>
        <strain evidence="1">AK6</strain>
    </source>
</reference>